<sequence>MQIYFASFVILALFSVFGYEVAGRCASSYGTVESNWVTCLKADSNSNCPYGLLKLEETSCKISGTTSSRRSKRVCCLLAPAIDLKVKNAPCLSAGKANDEDENAI</sequence>
<keyword evidence="3" id="KW-1185">Reference proteome</keyword>
<evidence type="ECO:0008006" key="4">
    <source>
        <dbReference type="Google" id="ProtNLM"/>
    </source>
</evidence>
<gene>
    <name evidence="2" type="ORF">P5673_028740</name>
</gene>
<dbReference type="EMBL" id="JARQWQ010000109">
    <property type="protein sequence ID" value="KAK2550540.1"/>
    <property type="molecule type" value="Genomic_DNA"/>
</dbReference>
<evidence type="ECO:0000256" key="1">
    <source>
        <dbReference type="SAM" id="SignalP"/>
    </source>
</evidence>
<reference evidence="2" key="2">
    <citation type="journal article" date="2023" name="Science">
        <title>Genomic signatures of disease resistance in endangered staghorn corals.</title>
        <authorList>
            <person name="Vollmer S.V."/>
            <person name="Selwyn J.D."/>
            <person name="Despard B.A."/>
            <person name="Roesel C.L."/>
        </authorList>
    </citation>
    <scope>NUCLEOTIDE SEQUENCE</scope>
    <source>
        <strain evidence="2">K2</strain>
    </source>
</reference>
<organism evidence="2 3">
    <name type="scientific">Acropora cervicornis</name>
    <name type="common">Staghorn coral</name>
    <dbReference type="NCBI Taxonomy" id="6130"/>
    <lineage>
        <taxon>Eukaryota</taxon>
        <taxon>Metazoa</taxon>
        <taxon>Cnidaria</taxon>
        <taxon>Anthozoa</taxon>
        <taxon>Hexacorallia</taxon>
        <taxon>Scleractinia</taxon>
        <taxon>Astrocoeniina</taxon>
        <taxon>Acroporidae</taxon>
        <taxon>Acropora</taxon>
    </lineage>
</organism>
<evidence type="ECO:0000313" key="3">
    <source>
        <dbReference type="Proteomes" id="UP001249851"/>
    </source>
</evidence>
<proteinExistence type="predicted"/>
<feature type="chain" id="PRO_5042078189" description="Secreted protein" evidence="1">
    <location>
        <begin position="19"/>
        <end position="105"/>
    </location>
</feature>
<dbReference type="Proteomes" id="UP001249851">
    <property type="component" value="Unassembled WGS sequence"/>
</dbReference>
<reference evidence="2" key="1">
    <citation type="journal article" date="2023" name="G3 (Bethesda)">
        <title>Whole genome assembly and annotation of the endangered Caribbean coral Acropora cervicornis.</title>
        <authorList>
            <person name="Selwyn J.D."/>
            <person name="Vollmer S.V."/>
        </authorList>
    </citation>
    <scope>NUCLEOTIDE SEQUENCE</scope>
    <source>
        <strain evidence="2">K2</strain>
    </source>
</reference>
<protein>
    <recommendedName>
        <fullName evidence="4">Secreted protein</fullName>
    </recommendedName>
</protein>
<feature type="signal peptide" evidence="1">
    <location>
        <begin position="1"/>
        <end position="18"/>
    </location>
</feature>
<name>A0AAD9PXM4_ACRCE</name>
<comment type="caution">
    <text evidence="2">The sequence shown here is derived from an EMBL/GenBank/DDBJ whole genome shotgun (WGS) entry which is preliminary data.</text>
</comment>
<evidence type="ECO:0000313" key="2">
    <source>
        <dbReference type="EMBL" id="KAK2550540.1"/>
    </source>
</evidence>
<accession>A0AAD9PXM4</accession>
<keyword evidence="1" id="KW-0732">Signal</keyword>
<dbReference type="AlphaFoldDB" id="A0AAD9PXM4"/>